<dbReference type="EMBL" id="LT174579">
    <property type="protein sequence ID" value="CZQ24928.1"/>
    <property type="molecule type" value="Genomic_DNA"/>
</dbReference>
<keyword evidence="1" id="KW-0472">Membrane</keyword>
<feature type="transmembrane region" description="Helical" evidence="1">
    <location>
        <begin position="71"/>
        <end position="89"/>
    </location>
</feature>
<reference evidence="2" key="1">
    <citation type="submission" date="2016-02" db="EMBL/GenBank/DDBJ databases">
        <authorList>
            <person name="Wen L."/>
            <person name="He K."/>
            <person name="Yang H."/>
        </authorList>
    </citation>
    <scope>NUCLEOTIDE SEQUENCE</scope>
    <source>
        <strain evidence="2">214</strain>
    </source>
</reference>
<reference evidence="2" key="2">
    <citation type="submission" date="2016-06" db="EMBL/GenBank/DDBJ databases">
        <title>Towards a vaccine: An investigation of Klebsiella pneumoniae surface antigens.</title>
        <authorList>
            <person name="Follador R."/>
            <person name="Heinz E."/>
            <person name="Wyres K.L."/>
            <person name="Ellington M.J."/>
            <person name="Kowarik M."/>
            <person name="Holt K.E."/>
            <person name="Thomson N.R."/>
        </authorList>
    </citation>
    <scope>NUCLEOTIDE SEQUENCE</scope>
    <source>
        <strain evidence="2">214</strain>
    </source>
</reference>
<evidence type="ECO:0000313" key="2">
    <source>
        <dbReference type="EMBL" id="CZQ24928.1"/>
    </source>
</evidence>
<keyword evidence="2" id="KW-0808">Transferase</keyword>
<dbReference type="Gene3D" id="3.40.50.2000">
    <property type="entry name" value="Glycogen Phosphorylase B"/>
    <property type="match status" value="1"/>
</dbReference>
<evidence type="ECO:0000256" key="1">
    <source>
        <dbReference type="SAM" id="Phobius"/>
    </source>
</evidence>
<sequence length="331" mass="38972">MSKNQDIYFYPYRTDINSYPLRIQYILSDSFFIKNLSFKQEAIKVLSFRFFRKDIAIINWLENGFVNKNGGISYVGIIRVFIILLLLKIRFKKLLYVKHNHYPHNIKTKHIKMVISMMKIMASFFDFAVVHSPTEVNLTYLPHPLYKYPLELSQNKSNPDIDKYIIFGRITRYKKIEDVILAFPDNKKLIIAGGCEDREYLSFLEELIKNKTNIIIKGYFLSDKDAENLIKGCNGLILSHSNEEMIVSGSFFYSLTMGVKVYAIETPFLSWVEENVGENVIQNFKNLHDMMETIMNEQHLNYCYGEENINKINELFSDKLIRETFESLLYK</sequence>
<dbReference type="GO" id="GO:0016740">
    <property type="term" value="F:transferase activity"/>
    <property type="evidence" value="ECO:0007669"/>
    <property type="project" value="UniProtKB-KW"/>
</dbReference>
<keyword evidence="1" id="KW-1133">Transmembrane helix</keyword>
<dbReference type="RefSeq" id="WP_032439389.1">
    <property type="nucleotide sequence ID" value="NZ_CABFWX010000001.1"/>
</dbReference>
<dbReference type="AlphaFoldDB" id="A0A193SEC4"/>
<organism evidence="2">
    <name type="scientific">Klebsiella pneumoniae</name>
    <dbReference type="NCBI Taxonomy" id="573"/>
    <lineage>
        <taxon>Bacteria</taxon>
        <taxon>Pseudomonadati</taxon>
        <taxon>Pseudomonadota</taxon>
        <taxon>Gammaproteobacteria</taxon>
        <taxon>Enterobacterales</taxon>
        <taxon>Enterobacteriaceae</taxon>
        <taxon>Klebsiella/Raoultella group</taxon>
        <taxon>Klebsiella</taxon>
        <taxon>Klebsiella pneumoniae complex</taxon>
    </lineage>
</organism>
<protein>
    <submittedName>
        <fullName evidence="2">Glycosyltransferase</fullName>
    </submittedName>
</protein>
<proteinExistence type="predicted"/>
<accession>A0A193SEC4</accession>
<keyword evidence="1" id="KW-0812">Transmembrane</keyword>
<name>A0A193SEC4_KLEPN</name>
<dbReference type="SUPFAM" id="SSF53756">
    <property type="entry name" value="UDP-Glycosyltransferase/glycogen phosphorylase"/>
    <property type="match status" value="1"/>
</dbReference>